<dbReference type="GeneID" id="59260473"/>
<organism evidence="2 3">
    <name type="scientific">Botrytis fragariae</name>
    <dbReference type="NCBI Taxonomy" id="1964551"/>
    <lineage>
        <taxon>Eukaryota</taxon>
        <taxon>Fungi</taxon>
        <taxon>Dikarya</taxon>
        <taxon>Ascomycota</taxon>
        <taxon>Pezizomycotina</taxon>
        <taxon>Leotiomycetes</taxon>
        <taxon>Helotiales</taxon>
        <taxon>Sclerotiniaceae</taxon>
        <taxon>Botrytis</taxon>
    </lineage>
</organism>
<reference evidence="2 3" key="1">
    <citation type="journal article" date="2020" name="Phytopathology">
        <title>A high-quality genome resource of Botrytis fragariae, a new and rapidly spreading fungal pathogen causing strawberry gray mold in the U.S.A.</title>
        <authorList>
            <person name="Wu Y."/>
            <person name="Saski C.A."/>
            <person name="Schnabel G."/>
            <person name="Xiao S."/>
            <person name="Hu M."/>
        </authorList>
    </citation>
    <scope>NUCLEOTIDE SEQUENCE [LARGE SCALE GENOMIC DNA]</scope>
    <source>
        <strain evidence="2 3">BVB16</strain>
    </source>
</reference>
<evidence type="ECO:0000313" key="2">
    <source>
        <dbReference type="EMBL" id="KAF5879203.1"/>
    </source>
</evidence>
<dbReference type="AlphaFoldDB" id="A0A8H6B4D2"/>
<sequence length="142" mass="16814">MGAIAPETKFLCTREAVTDGRLSDVFCTDDILERGLRRNVARKLSYVDVGEQRQKGKPEKINKRFCDRELLFPIENERIQERKIKKELVFLGTKQHSRRLEFLQDLESWKRCRKRELEKDQERGFDDGSYATSSSLLEWKCK</sequence>
<name>A0A8H6B4D2_9HELO</name>
<dbReference type="RefSeq" id="XP_037198147.1">
    <property type="nucleotide sequence ID" value="XM_037336781.1"/>
</dbReference>
<dbReference type="Proteomes" id="UP000531561">
    <property type="component" value="Unassembled WGS sequence"/>
</dbReference>
<evidence type="ECO:0000313" key="3">
    <source>
        <dbReference type="Proteomes" id="UP000531561"/>
    </source>
</evidence>
<evidence type="ECO:0000256" key="1">
    <source>
        <dbReference type="SAM" id="MobiDB-lite"/>
    </source>
</evidence>
<dbReference type="EMBL" id="JABFCT010000001">
    <property type="protein sequence ID" value="KAF5879203.1"/>
    <property type="molecule type" value="Genomic_DNA"/>
</dbReference>
<accession>A0A8H6B4D2</accession>
<comment type="caution">
    <text evidence="2">The sequence shown here is derived from an EMBL/GenBank/DDBJ whole genome shotgun (WGS) entry which is preliminary data.</text>
</comment>
<keyword evidence="3" id="KW-1185">Reference proteome</keyword>
<proteinExistence type="predicted"/>
<protein>
    <submittedName>
        <fullName evidence="2">Uncharacterized protein</fullName>
    </submittedName>
</protein>
<gene>
    <name evidence="2" type="ORF">Bfra_006408</name>
</gene>
<feature type="region of interest" description="Disordered" evidence="1">
    <location>
        <begin position="118"/>
        <end position="142"/>
    </location>
</feature>